<feature type="domain" description="UDP-glucose/GDP-mannose dehydrogenase C-terminal" evidence="6">
    <location>
        <begin position="321"/>
        <end position="421"/>
    </location>
</feature>
<dbReference type="InterPro" id="IPR001732">
    <property type="entry name" value="UDP-Glc/GDP-Man_DH_N"/>
</dbReference>
<dbReference type="InterPro" id="IPR014027">
    <property type="entry name" value="UDP-Glc/GDP-Man_DH_C"/>
</dbReference>
<dbReference type="SMART" id="SM00984">
    <property type="entry name" value="UDPG_MGDP_dh_C"/>
    <property type="match status" value="1"/>
</dbReference>
<dbReference type="Pfam" id="PF00984">
    <property type="entry name" value="UDPG_MGDP_dh"/>
    <property type="match status" value="1"/>
</dbReference>
<evidence type="ECO:0000256" key="2">
    <source>
        <dbReference type="ARBA" id="ARBA00023002"/>
    </source>
</evidence>
<dbReference type="PIRSF" id="PIRSF500136">
    <property type="entry name" value="UDP_ManNAc_DH"/>
    <property type="match status" value="1"/>
</dbReference>
<proteinExistence type="inferred from homology"/>
<comment type="caution">
    <text evidence="7">The sequence shown here is derived from an EMBL/GenBank/DDBJ whole genome shotgun (WGS) entry which is preliminary data.</text>
</comment>
<protein>
    <submittedName>
        <fullName evidence="7">Nucleotide sugar dehydrogenase</fullName>
    </submittedName>
</protein>
<dbReference type="InterPro" id="IPR028359">
    <property type="entry name" value="UDP_ManNAc/GlcNAc_DH"/>
</dbReference>
<dbReference type="PANTHER" id="PTHR43491:SF2">
    <property type="entry name" value="UDP-N-ACETYL-D-MANNOSAMINE DEHYDROGENASE"/>
    <property type="match status" value="1"/>
</dbReference>
<dbReference type="NCBIfam" id="TIGR03026">
    <property type="entry name" value="NDP-sugDHase"/>
    <property type="match status" value="1"/>
</dbReference>
<dbReference type="PIRSF" id="PIRSF000124">
    <property type="entry name" value="UDPglc_GDPman_dh"/>
    <property type="match status" value="1"/>
</dbReference>
<gene>
    <name evidence="7" type="ORF">J0895_01815</name>
</gene>
<comment type="similarity">
    <text evidence="1 4">Belongs to the UDP-glucose/GDP-mannose dehydrogenase family.</text>
</comment>
<accession>A0ABS3FL89</accession>
<feature type="transmembrane region" description="Helical" evidence="5">
    <location>
        <begin position="7"/>
        <end position="28"/>
    </location>
</feature>
<dbReference type="Proteomes" id="UP000664844">
    <property type="component" value="Unassembled WGS sequence"/>
</dbReference>
<sequence>MKPHPHYVGKIAIIGLGYVGLPLAIALAKKFPSTVGFDINSEKIHALTQGIDSTGEVCLDDLKSTSLHFSSDPNRLKSANFFIVAVPTPIDSNRQPDLTPLIRASELVGRVLQPGSVVVYESTVYPGVTEEICGTILARKSGLRPGIDFKLGYSPERINPGDPEHRLETIIKVVSGEDAETLERVAQVYESIIDAGIYRAPSIKVAESAKVIENIQRDLNIALMNELALIFDRLNISTHEVLAAAGTKWNFLPFKPGLVGGHCIGVDPYYLTAKAKQVGYHPEVILAGRRINDNMGRYLGQRLIKLLTNHENIPIKQVRVGILGMTFKENVPDTRNTRVPDIVAELEQFGIKPLVHDPIANPEEVQQVYGISLTPWSEFFSLDALILAVPHRQYLECSPDELIQCLNPEGIFMDIKSVLNPSLFPSKIVYWSL</sequence>
<dbReference type="InterPro" id="IPR017476">
    <property type="entry name" value="UDP-Glc/GDP-Man"/>
</dbReference>
<keyword evidence="5" id="KW-0812">Transmembrane</keyword>
<dbReference type="InterPro" id="IPR036291">
    <property type="entry name" value="NAD(P)-bd_dom_sf"/>
</dbReference>
<dbReference type="Pfam" id="PF03720">
    <property type="entry name" value="UDPG_MGDP_dh_C"/>
    <property type="match status" value="1"/>
</dbReference>
<keyword evidence="5" id="KW-1133">Transmembrane helix</keyword>
<name>A0ABS3FL89_9CYAN</name>
<reference evidence="7 8" key="1">
    <citation type="submission" date="2021-03" db="EMBL/GenBank/DDBJ databases">
        <title>Metabolic Capacity of the Antarctic Cyanobacterium Phormidium pseudopriestleyi that Sustains Oxygenic Photosynthesis in the Presence of Hydrogen Sulfide.</title>
        <authorList>
            <person name="Lumian J.E."/>
            <person name="Jungblut A.D."/>
            <person name="Dillon M.L."/>
            <person name="Hawes I."/>
            <person name="Doran P.T."/>
            <person name="Mackey T.J."/>
            <person name="Dick G.J."/>
            <person name="Grettenberger C.L."/>
            <person name="Sumner D.Y."/>
        </authorList>
    </citation>
    <scope>NUCLEOTIDE SEQUENCE [LARGE SCALE GENOMIC DNA]</scope>
    <source>
        <strain evidence="7 8">FRX01</strain>
    </source>
</reference>
<keyword evidence="3" id="KW-0520">NAD</keyword>
<keyword evidence="5" id="KW-0472">Membrane</keyword>
<evidence type="ECO:0000313" key="8">
    <source>
        <dbReference type="Proteomes" id="UP000664844"/>
    </source>
</evidence>
<dbReference type="Pfam" id="PF03721">
    <property type="entry name" value="UDPG_MGDP_dh_N"/>
    <property type="match status" value="1"/>
</dbReference>
<dbReference type="SUPFAM" id="SSF51735">
    <property type="entry name" value="NAD(P)-binding Rossmann-fold domains"/>
    <property type="match status" value="1"/>
</dbReference>
<dbReference type="PANTHER" id="PTHR43491">
    <property type="entry name" value="UDP-N-ACETYL-D-MANNOSAMINE DEHYDROGENASE"/>
    <property type="match status" value="1"/>
</dbReference>
<evidence type="ECO:0000256" key="5">
    <source>
        <dbReference type="SAM" id="Phobius"/>
    </source>
</evidence>
<keyword evidence="2" id="KW-0560">Oxidoreductase</keyword>
<keyword evidence="8" id="KW-1185">Reference proteome</keyword>
<evidence type="ECO:0000256" key="3">
    <source>
        <dbReference type="ARBA" id="ARBA00023027"/>
    </source>
</evidence>
<evidence type="ECO:0000259" key="6">
    <source>
        <dbReference type="SMART" id="SM00984"/>
    </source>
</evidence>
<dbReference type="SUPFAM" id="SSF52413">
    <property type="entry name" value="UDP-glucose/GDP-mannose dehydrogenase C-terminal domain"/>
    <property type="match status" value="1"/>
</dbReference>
<evidence type="ECO:0000313" key="7">
    <source>
        <dbReference type="EMBL" id="MBO0347864.1"/>
    </source>
</evidence>
<organism evidence="7 8">
    <name type="scientific">Phormidium pseudopriestleyi FRX01</name>
    <dbReference type="NCBI Taxonomy" id="1759528"/>
    <lineage>
        <taxon>Bacteria</taxon>
        <taxon>Bacillati</taxon>
        <taxon>Cyanobacteriota</taxon>
        <taxon>Cyanophyceae</taxon>
        <taxon>Oscillatoriophycideae</taxon>
        <taxon>Oscillatoriales</taxon>
        <taxon>Oscillatoriaceae</taxon>
        <taxon>Phormidium</taxon>
    </lineage>
</organism>
<dbReference type="SUPFAM" id="SSF48179">
    <property type="entry name" value="6-phosphogluconate dehydrogenase C-terminal domain-like"/>
    <property type="match status" value="1"/>
</dbReference>
<dbReference type="InterPro" id="IPR036220">
    <property type="entry name" value="UDP-Glc/GDP-Man_DH_C_sf"/>
</dbReference>
<dbReference type="Gene3D" id="3.40.50.720">
    <property type="entry name" value="NAD(P)-binding Rossmann-like Domain"/>
    <property type="match status" value="2"/>
</dbReference>
<evidence type="ECO:0000256" key="1">
    <source>
        <dbReference type="ARBA" id="ARBA00006601"/>
    </source>
</evidence>
<evidence type="ECO:0000256" key="4">
    <source>
        <dbReference type="PIRNR" id="PIRNR000124"/>
    </source>
</evidence>
<dbReference type="InterPro" id="IPR014026">
    <property type="entry name" value="UDP-Glc/GDP-Man_DH_dimer"/>
</dbReference>
<dbReference type="EMBL" id="JAFLQW010000046">
    <property type="protein sequence ID" value="MBO0347864.1"/>
    <property type="molecule type" value="Genomic_DNA"/>
</dbReference>
<dbReference type="InterPro" id="IPR008927">
    <property type="entry name" value="6-PGluconate_DH-like_C_sf"/>
</dbReference>